<keyword evidence="1" id="KW-0812">Transmembrane</keyword>
<dbReference type="EMBL" id="PDCK01000039">
    <property type="protein sequence ID" value="PRQ56177.1"/>
    <property type="molecule type" value="Genomic_DNA"/>
</dbReference>
<evidence type="ECO:0000256" key="1">
    <source>
        <dbReference type="SAM" id="Phobius"/>
    </source>
</evidence>
<dbReference type="InterPro" id="IPR026961">
    <property type="entry name" value="PGG_dom"/>
</dbReference>
<keyword evidence="1" id="KW-1133">Transmembrane helix</keyword>
<feature type="domain" description="PGG" evidence="2">
    <location>
        <begin position="375"/>
        <end position="487"/>
    </location>
</feature>
<dbReference type="OMA" id="RICKANP"/>
<evidence type="ECO:0000259" key="2">
    <source>
        <dbReference type="Pfam" id="PF13962"/>
    </source>
</evidence>
<dbReference type="Gramene" id="PRQ56177">
    <property type="protein sequence ID" value="PRQ56177"/>
    <property type="gene ID" value="RchiOBHm_Chr1g0332901"/>
</dbReference>
<dbReference type="InterPro" id="IPR036770">
    <property type="entry name" value="Ankyrin_rpt-contain_sf"/>
</dbReference>
<comment type="caution">
    <text evidence="3">The sequence shown here is derived from an EMBL/GenBank/DDBJ whole genome shotgun (WGS) entry which is preliminary data.</text>
</comment>
<dbReference type="AlphaFoldDB" id="A0A2P6SBY2"/>
<sequence length="541" mass="61454">MSKDDLKIKGKDGKTALVVAINTGKKEMVKCMVRKDEYIVRIRDGSNRLPVVLAYRNSFWDIARYLYSKTPVEDLNGSNGATLVSQCFYAKQYDIAWDLIHRCPSLITTKDLFGESPLLALASVPAAFQSGMQLIFWKKWIYNRIQIPDSPDFNDDNDTRITIEDGNDNIDTNNNNTIAISTLSSIFHKNFIWSGINHIYEMKLVHTRSTEFLNCMCDGIKHLNDEQMKDGVLQSSVLRAVERGIPEFVIGICNANRELARGTNEMGRSIFHYAIKCRQEKVYNLIYGHDMRNAISSLTDAYNNNMLHMAALLSPFAQLNRIPSAALQMQRELQWFKEVETVVAPKAREFINWTDYMTPRDLFTKHHKNLLKEGEKWMKDTATSFTVVGALIVTLMFATAFTVPGGYKEDTGFPIFINERLFMVFIISDAISLFSATTSSLMFLGILTSRYAEDDFLKSLPTKMIIGLFTLFFSIATMMIAFSAALILILQEKPWTAIPIILLSCVPVTLFAVIKIPLLIEIILSTYGQGIFDKNCKKWLL</sequence>
<evidence type="ECO:0000313" key="3">
    <source>
        <dbReference type="EMBL" id="PRQ56177.1"/>
    </source>
</evidence>
<name>A0A2P6SBY2_ROSCH</name>
<dbReference type="Proteomes" id="UP000238479">
    <property type="component" value="Chromosome 1"/>
</dbReference>
<feature type="transmembrane region" description="Helical" evidence="1">
    <location>
        <begin position="382"/>
        <end position="401"/>
    </location>
</feature>
<dbReference type="GO" id="GO:0016020">
    <property type="term" value="C:membrane"/>
    <property type="evidence" value="ECO:0007669"/>
    <property type="project" value="TreeGrafter"/>
</dbReference>
<accession>A0A2P6SBY2</accession>
<dbReference type="STRING" id="74649.A0A2P6SBY2"/>
<dbReference type="Gene3D" id="1.25.40.20">
    <property type="entry name" value="Ankyrin repeat-containing domain"/>
    <property type="match status" value="1"/>
</dbReference>
<keyword evidence="4" id="KW-1185">Reference proteome</keyword>
<evidence type="ECO:0000313" key="4">
    <source>
        <dbReference type="Proteomes" id="UP000238479"/>
    </source>
</evidence>
<gene>
    <name evidence="3" type="ORF">RchiOBHm_Chr1g0332901</name>
</gene>
<keyword evidence="1" id="KW-0472">Membrane</keyword>
<proteinExistence type="predicted"/>
<organism evidence="3 4">
    <name type="scientific">Rosa chinensis</name>
    <name type="common">China rose</name>
    <dbReference type="NCBI Taxonomy" id="74649"/>
    <lineage>
        <taxon>Eukaryota</taxon>
        <taxon>Viridiplantae</taxon>
        <taxon>Streptophyta</taxon>
        <taxon>Embryophyta</taxon>
        <taxon>Tracheophyta</taxon>
        <taxon>Spermatophyta</taxon>
        <taxon>Magnoliopsida</taxon>
        <taxon>eudicotyledons</taxon>
        <taxon>Gunneridae</taxon>
        <taxon>Pentapetalae</taxon>
        <taxon>rosids</taxon>
        <taxon>fabids</taxon>
        <taxon>Rosales</taxon>
        <taxon>Rosaceae</taxon>
        <taxon>Rosoideae</taxon>
        <taxon>Rosoideae incertae sedis</taxon>
        <taxon>Rosa</taxon>
    </lineage>
</organism>
<dbReference type="PANTHER" id="PTHR24177:SF329">
    <property type="entry name" value="ANKYRIN REPEAT PROTEIN"/>
    <property type="match status" value="1"/>
</dbReference>
<protein>
    <submittedName>
        <fullName evidence="3">Putative ankyrin repeat-containing domain, PGG domain-containing protein</fullName>
    </submittedName>
</protein>
<dbReference type="SUPFAM" id="SSF48403">
    <property type="entry name" value="Ankyrin repeat"/>
    <property type="match status" value="1"/>
</dbReference>
<feature type="transmembrane region" description="Helical" evidence="1">
    <location>
        <begin position="495"/>
        <end position="514"/>
    </location>
</feature>
<feature type="transmembrane region" description="Helical" evidence="1">
    <location>
        <begin position="421"/>
        <end position="444"/>
    </location>
</feature>
<feature type="transmembrane region" description="Helical" evidence="1">
    <location>
        <begin position="465"/>
        <end position="489"/>
    </location>
</feature>
<dbReference type="PANTHER" id="PTHR24177">
    <property type="entry name" value="CASKIN"/>
    <property type="match status" value="1"/>
</dbReference>
<dbReference type="Pfam" id="PF13962">
    <property type="entry name" value="PGG"/>
    <property type="match status" value="1"/>
</dbReference>
<reference evidence="3 4" key="1">
    <citation type="journal article" date="2018" name="Nat. Genet.">
        <title>The Rosa genome provides new insights in the design of modern roses.</title>
        <authorList>
            <person name="Bendahmane M."/>
        </authorList>
    </citation>
    <scope>NUCLEOTIDE SEQUENCE [LARGE SCALE GENOMIC DNA]</scope>
    <source>
        <strain evidence="4">cv. Old Blush</strain>
    </source>
</reference>